<feature type="domain" description="Flagellar basal-body/hook protein C-terminal" evidence="2">
    <location>
        <begin position="167"/>
        <end position="203"/>
    </location>
</feature>
<dbReference type="InterPro" id="IPR053967">
    <property type="entry name" value="LlgE_F_G-like_D1"/>
</dbReference>
<evidence type="ECO:0000256" key="1">
    <source>
        <dbReference type="ARBA" id="ARBA00009677"/>
    </source>
</evidence>
<evidence type="ECO:0000313" key="4">
    <source>
        <dbReference type="EMBL" id="SVA93348.1"/>
    </source>
</evidence>
<dbReference type="Pfam" id="PF22692">
    <property type="entry name" value="LlgE_F_G_D1"/>
    <property type="match status" value="1"/>
</dbReference>
<name>A0A381ZVP0_9ZZZZ</name>
<reference evidence="4" key="1">
    <citation type="submission" date="2018-05" db="EMBL/GenBank/DDBJ databases">
        <authorList>
            <person name="Lanie J.A."/>
            <person name="Ng W.-L."/>
            <person name="Kazmierczak K.M."/>
            <person name="Andrzejewski T.M."/>
            <person name="Davidsen T.M."/>
            <person name="Wayne K.J."/>
            <person name="Tettelin H."/>
            <person name="Glass J.I."/>
            <person name="Rusch D."/>
            <person name="Podicherti R."/>
            <person name="Tsui H.-C.T."/>
            <person name="Winkler M.E."/>
        </authorList>
    </citation>
    <scope>NUCLEOTIDE SEQUENCE</scope>
</reference>
<dbReference type="EMBL" id="UINC01022860">
    <property type="protein sequence ID" value="SVA93348.1"/>
    <property type="molecule type" value="Genomic_DNA"/>
</dbReference>
<dbReference type="Pfam" id="PF06429">
    <property type="entry name" value="Flg_bbr_C"/>
    <property type="match status" value="1"/>
</dbReference>
<dbReference type="AlphaFoldDB" id="A0A381ZVP0"/>
<feature type="non-terminal residue" evidence="4">
    <location>
        <position position="1"/>
    </location>
</feature>
<comment type="similarity">
    <text evidence="1">Belongs to the flagella basal body rod proteins family.</text>
</comment>
<feature type="domain" description="Flagellar hook protein FlgE/F/G-like D1" evidence="3">
    <location>
        <begin position="50"/>
        <end position="114"/>
    </location>
</feature>
<proteinExistence type="inferred from homology"/>
<dbReference type="InterPro" id="IPR037925">
    <property type="entry name" value="FlgE/F/G-like"/>
</dbReference>
<dbReference type="PANTHER" id="PTHR30435">
    <property type="entry name" value="FLAGELLAR PROTEIN"/>
    <property type="match status" value="1"/>
</dbReference>
<evidence type="ECO:0000259" key="2">
    <source>
        <dbReference type="Pfam" id="PF06429"/>
    </source>
</evidence>
<dbReference type="SUPFAM" id="SSF117143">
    <property type="entry name" value="Flagellar hook protein flgE"/>
    <property type="match status" value="1"/>
</dbReference>
<dbReference type="PANTHER" id="PTHR30435:SF19">
    <property type="entry name" value="FLAGELLAR BASAL-BODY ROD PROTEIN FLGG"/>
    <property type="match status" value="1"/>
</dbReference>
<sequence>AELTQVLEEKMNVKPPSNVSQNSELLVARYNIDFQQGPLKETNEIYDVGIAGRGFFGIQNVDGSTVFTRDGSFTTNDQGQLVNGQGLFVLDQSGQPIRTPNGVSELTIGADGRMFANDVEFSQLMLVDFEQNDPYPLGKVGGNLFEITDPNAQPIPLKATRGVSTIKQGFLELANVNVVHEMVNMIQTLRNFQGYQKTIQALD</sequence>
<evidence type="ECO:0000259" key="3">
    <source>
        <dbReference type="Pfam" id="PF22692"/>
    </source>
</evidence>
<dbReference type="InterPro" id="IPR010930">
    <property type="entry name" value="Flg_bb/hook_C_dom"/>
</dbReference>
<organism evidence="4">
    <name type="scientific">marine metagenome</name>
    <dbReference type="NCBI Taxonomy" id="408172"/>
    <lineage>
        <taxon>unclassified sequences</taxon>
        <taxon>metagenomes</taxon>
        <taxon>ecological metagenomes</taxon>
    </lineage>
</organism>
<protein>
    <submittedName>
        <fullName evidence="4">Uncharacterized protein</fullName>
    </submittedName>
</protein>
<accession>A0A381ZVP0</accession>
<gene>
    <name evidence="4" type="ORF">METZ01_LOCUS146202</name>
</gene>
<dbReference type="GO" id="GO:0071978">
    <property type="term" value="P:bacterial-type flagellum-dependent swarming motility"/>
    <property type="evidence" value="ECO:0007669"/>
    <property type="project" value="TreeGrafter"/>
</dbReference>
<dbReference type="GO" id="GO:0009288">
    <property type="term" value="C:bacterial-type flagellum"/>
    <property type="evidence" value="ECO:0007669"/>
    <property type="project" value="TreeGrafter"/>
</dbReference>